<sequence>MMSEAQAFFEKHKALFEYDKYFPGRDPTEGSSFLSPALLGTPAGWNESTFEATMLVLSAAPAYVPTIPKAIAPKTLNAVGFSLPLMQQNESPPHQIPRSNQRVAVAMEAELPTRDQVSTSRLTAVGSVVAPVAGATVVSFGAPSAVAPRDNQSSSASSQKPILLDSSMRTLARKVDMAQKIEQLVGPKYGRVIGPSSNLPISVRRRLEAYAKIDQRKEALYQLMRQEHAELVAQHKRRRC</sequence>
<dbReference type="OrthoDB" id="79242at2759"/>
<evidence type="ECO:0000313" key="2">
    <source>
        <dbReference type="Proteomes" id="UP000243579"/>
    </source>
</evidence>
<proteinExistence type="predicted"/>
<dbReference type="AlphaFoldDB" id="A0A1V9YAC2"/>
<name>A0A1V9YAC2_ACHHY</name>
<gene>
    <name evidence="1" type="ORF">ACHHYP_15641</name>
</gene>
<comment type="caution">
    <text evidence="1">The sequence shown here is derived from an EMBL/GenBank/DDBJ whole genome shotgun (WGS) entry which is preliminary data.</text>
</comment>
<protein>
    <submittedName>
        <fullName evidence="1">Uncharacterized protein</fullName>
    </submittedName>
</protein>
<evidence type="ECO:0000313" key="1">
    <source>
        <dbReference type="EMBL" id="OQR82675.1"/>
    </source>
</evidence>
<reference evidence="1 2" key="1">
    <citation type="journal article" date="2014" name="Genome Biol. Evol.">
        <title>The secreted proteins of Achlya hypogyna and Thraustotheca clavata identify the ancestral oomycete secretome and reveal gene acquisitions by horizontal gene transfer.</title>
        <authorList>
            <person name="Misner I."/>
            <person name="Blouin N."/>
            <person name="Leonard G."/>
            <person name="Richards T.A."/>
            <person name="Lane C.E."/>
        </authorList>
    </citation>
    <scope>NUCLEOTIDE SEQUENCE [LARGE SCALE GENOMIC DNA]</scope>
    <source>
        <strain evidence="1 2">ATCC 48635</strain>
    </source>
</reference>
<accession>A0A1V9YAC2</accession>
<keyword evidence="2" id="KW-1185">Reference proteome</keyword>
<organism evidence="1 2">
    <name type="scientific">Achlya hypogyna</name>
    <name type="common">Oomycete</name>
    <name type="synonym">Protoachlya hypogyna</name>
    <dbReference type="NCBI Taxonomy" id="1202772"/>
    <lineage>
        <taxon>Eukaryota</taxon>
        <taxon>Sar</taxon>
        <taxon>Stramenopiles</taxon>
        <taxon>Oomycota</taxon>
        <taxon>Saprolegniomycetes</taxon>
        <taxon>Saprolegniales</taxon>
        <taxon>Achlyaceae</taxon>
        <taxon>Achlya</taxon>
    </lineage>
</organism>
<dbReference type="Proteomes" id="UP000243579">
    <property type="component" value="Unassembled WGS sequence"/>
</dbReference>
<dbReference type="EMBL" id="JNBR01002425">
    <property type="protein sequence ID" value="OQR82675.1"/>
    <property type="molecule type" value="Genomic_DNA"/>
</dbReference>